<feature type="region of interest" description="Disordered" evidence="2">
    <location>
        <begin position="679"/>
        <end position="703"/>
    </location>
</feature>
<feature type="coiled-coil region" evidence="1">
    <location>
        <begin position="321"/>
        <end position="415"/>
    </location>
</feature>
<keyword evidence="1" id="KW-0175">Coiled coil</keyword>
<sequence length="703" mass="76619">MVSGEHFVLKDLLFYTEAPGDKRPASLPPAGALAKKKKKKVLNKGKEIKLPTPQKEIVIPPPTFVKEITIRTLDLSVLPSVSSGSGHIACLNGLGSSMIAARLLVLLGEEATSVNQPGSPHPDADIAGASCTETLPPMAPLTEETGAESQGLPPCKPSSLALVPVKGPTTRRSRPARDLKSGLIGRLQDRFLETIEVSCSSVQEDHPEESETEMAEDNPIAPMLVPNEGSPEKTQSTVNDGAPDPGKESHSTASLGGNSVDDVACISASPFSYAELGEMLKRIPSGSDLVSGIRGMAQQCDLFSDLLRTADYMKAFVSQRINSEEELHLRLEQDNEALRIELAEAKSQEESTDARLHEAEGEMARLRGEVRQLRTEVSIEKKQRKDLQLHLSAQKEELEVEFTAEREELEANHQKQVDEMYFFGYRCCMKKHGIKQDVPSIPRTVVGYNGLGDSKAADDDLPYELGDIFVFYASGERAVCTRILCVCLGSTDKVPVWRYLIMSSVHSWPSAWLVSMVLQVEASVTERLACTCIGNNMASLIGREAVMPARASARPFSVRLIFSIVHSMNRCKTRSLEMDRARVRSNPDRMASYSASLLEAGNPNQMVCSRCSPIGDCSRSPTPDPDGREAPSTRKVHHSFSLGSWCWIGLREYSSTKSAITWPFIDNLGVGQLARPPGGLGSKGGASGRHFEELRPLAPSLNT</sequence>
<feature type="region of interest" description="Disordered" evidence="2">
    <location>
        <begin position="113"/>
        <end position="181"/>
    </location>
</feature>
<accession>A0A438KN64</accession>
<evidence type="ECO:0000256" key="2">
    <source>
        <dbReference type="SAM" id="MobiDB-lite"/>
    </source>
</evidence>
<comment type="caution">
    <text evidence="3">The sequence shown here is derived from an EMBL/GenBank/DDBJ whole genome shotgun (WGS) entry which is preliminary data.</text>
</comment>
<dbReference type="Proteomes" id="UP000288805">
    <property type="component" value="Unassembled WGS sequence"/>
</dbReference>
<name>A0A438KN64_VITVI</name>
<evidence type="ECO:0000313" key="3">
    <source>
        <dbReference type="EMBL" id="RVX22641.1"/>
    </source>
</evidence>
<feature type="compositionally biased region" description="Acidic residues" evidence="2">
    <location>
        <begin position="206"/>
        <end position="216"/>
    </location>
</feature>
<proteinExistence type="predicted"/>
<evidence type="ECO:0000256" key="1">
    <source>
        <dbReference type="SAM" id="Coils"/>
    </source>
</evidence>
<reference evidence="3 4" key="1">
    <citation type="journal article" date="2018" name="PLoS Genet.">
        <title>Population sequencing reveals clonal diversity and ancestral inbreeding in the grapevine cultivar Chardonnay.</title>
        <authorList>
            <person name="Roach M.J."/>
            <person name="Johnson D.L."/>
            <person name="Bohlmann J."/>
            <person name="van Vuuren H.J."/>
            <person name="Jones S.J."/>
            <person name="Pretorius I.S."/>
            <person name="Schmidt S.A."/>
            <person name="Borneman A.R."/>
        </authorList>
    </citation>
    <scope>NUCLEOTIDE SEQUENCE [LARGE SCALE GENOMIC DNA]</scope>
    <source>
        <strain evidence="4">cv. Chardonnay</strain>
        <tissue evidence="3">Leaf</tissue>
    </source>
</reference>
<protein>
    <submittedName>
        <fullName evidence="3">Uncharacterized protein</fullName>
    </submittedName>
</protein>
<dbReference type="AlphaFoldDB" id="A0A438KN64"/>
<feature type="region of interest" description="Disordered" evidence="2">
    <location>
        <begin position="200"/>
        <end position="259"/>
    </location>
</feature>
<organism evidence="3 4">
    <name type="scientific">Vitis vinifera</name>
    <name type="common">Grape</name>
    <dbReference type="NCBI Taxonomy" id="29760"/>
    <lineage>
        <taxon>Eukaryota</taxon>
        <taxon>Viridiplantae</taxon>
        <taxon>Streptophyta</taxon>
        <taxon>Embryophyta</taxon>
        <taxon>Tracheophyta</taxon>
        <taxon>Spermatophyta</taxon>
        <taxon>Magnoliopsida</taxon>
        <taxon>eudicotyledons</taxon>
        <taxon>Gunneridae</taxon>
        <taxon>Pentapetalae</taxon>
        <taxon>rosids</taxon>
        <taxon>Vitales</taxon>
        <taxon>Vitaceae</taxon>
        <taxon>Viteae</taxon>
        <taxon>Vitis</taxon>
    </lineage>
</organism>
<evidence type="ECO:0000313" key="4">
    <source>
        <dbReference type="Proteomes" id="UP000288805"/>
    </source>
</evidence>
<gene>
    <name evidence="3" type="ORF">CK203_012668</name>
</gene>
<dbReference type="EMBL" id="QGNW01000003">
    <property type="protein sequence ID" value="RVX22641.1"/>
    <property type="molecule type" value="Genomic_DNA"/>
</dbReference>